<protein>
    <submittedName>
        <fullName evidence="2">Uncharacterized protein</fullName>
    </submittedName>
</protein>
<evidence type="ECO:0000313" key="2">
    <source>
        <dbReference type="EMBL" id="MET2829825.1"/>
    </source>
</evidence>
<comment type="caution">
    <text evidence="2">The sequence shown here is derived from an EMBL/GenBank/DDBJ whole genome shotgun (WGS) entry which is preliminary data.</text>
</comment>
<evidence type="ECO:0000256" key="1">
    <source>
        <dbReference type="SAM" id="MobiDB-lite"/>
    </source>
</evidence>
<accession>A0ABV2DIF3</accession>
<name>A0ABV2DIF3_9HYPH</name>
<dbReference type="EMBL" id="JBEWSZ010000001">
    <property type="protein sequence ID" value="MET2829825.1"/>
    <property type="molecule type" value="Genomic_DNA"/>
</dbReference>
<sequence>MAANHQRLFQPNVPCPDKSPRCRLENKPGTEKMDGMPRLGIASVLAGFPDREPREVDILLDWPHSGVQEINAGSTFGIYSIFQKNAVLA</sequence>
<organism evidence="2 3">
    <name type="scientific">Mesorhizobium shangrilense</name>
    <dbReference type="NCBI Taxonomy" id="460060"/>
    <lineage>
        <taxon>Bacteria</taxon>
        <taxon>Pseudomonadati</taxon>
        <taxon>Pseudomonadota</taxon>
        <taxon>Alphaproteobacteria</taxon>
        <taxon>Hyphomicrobiales</taxon>
        <taxon>Phyllobacteriaceae</taxon>
        <taxon>Mesorhizobium</taxon>
    </lineage>
</organism>
<keyword evidence="3" id="KW-1185">Reference proteome</keyword>
<feature type="region of interest" description="Disordered" evidence="1">
    <location>
        <begin position="1"/>
        <end position="21"/>
    </location>
</feature>
<evidence type="ECO:0000313" key="3">
    <source>
        <dbReference type="Proteomes" id="UP001548832"/>
    </source>
</evidence>
<gene>
    <name evidence="2" type="ORF">ABVQ20_22895</name>
</gene>
<reference evidence="2 3" key="1">
    <citation type="submission" date="2024-06" db="EMBL/GenBank/DDBJ databases">
        <authorList>
            <person name="Kim D.-U."/>
        </authorList>
    </citation>
    <scope>NUCLEOTIDE SEQUENCE [LARGE SCALE GENOMIC DNA]</scope>
    <source>
        <strain evidence="2 3">KACC15460</strain>
    </source>
</reference>
<dbReference type="RefSeq" id="WP_354461742.1">
    <property type="nucleotide sequence ID" value="NZ_JBEWSZ010000001.1"/>
</dbReference>
<dbReference type="Proteomes" id="UP001548832">
    <property type="component" value="Unassembled WGS sequence"/>
</dbReference>
<proteinExistence type="predicted"/>